<evidence type="ECO:0000256" key="6">
    <source>
        <dbReference type="SAM" id="Phobius"/>
    </source>
</evidence>
<dbReference type="AlphaFoldDB" id="A0A1Y5ZMZ9"/>
<comment type="subcellular location">
    <subcellularLocation>
        <location evidence="1">Cell membrane</location>
        <topology evidence="1">Multi-pass membrane protein</topology>
    </subcellularLocation>
</comment>
<dbReference type="Pfam" id="PF04172">
    <property type="entry name" value="LrgB"/>
    <property type="match status" value="1"/>
</dbReference>
<keyword evidence="3 6" id="KW-0812">Transmembrane</keyword>
<reference evidence="8" key="1">
    <citation type="submission" date="2017-04" db="EMBL/GenBank/DDBJ databases">
        <authorList>
            <person name="Criscuolo A."/>
        </authorList>
    </citation>
    <scope>NUCLEOTIDE SEQUENCE [LARGE SCALE GENOMIC DNA]</scope>
</reference>
<dbReference type="PANTHER" id="PTHR30249:SF17">
    <property type="entry name" value="HOLIN-LIKE PROTEIN CIDB"/>
    <property type="match status" value="1"/>
</dbReference>
<evidence type="ECO:0000313" key="8">
    <source>
        <dbReference type="Proteomes" id="UP000194499"/>
    </source>
</evidence>
<sequence length="82" mass="8578">MTSSFVVVAGITGAIIGPTVLKFFRITSTIGKGVGMGCSSHIIGVSRLVKEGEKEATIGSVTMIVTGILISIIIRYGTKFIF</sequence>
<keyword evidence="5 6" id="KW-0472">Membrane</keyword>
<proteinExistence type="predicted"/>
<feature type="transmembrane region" description="Helical" evidence="6">
    <location>
        <begin position="56"/>
        <end position="76"/>
    </location>
</feature>
<feature type="transmembrane region" description="Helical" evidence="6">
    <location>
        <begin position="6"/>
        <end position="24"/>
    </location>
</feature>
<dbReference type="EMBL" id="FWZB01000036">
    <property type="protein sequence ID" value="SME03862.1"/>
    <property type="molecule type" value="Genomic_DNA"/>
</dbReference>
<dbReference type="InterPro" id="IPR007300">
    <property type="entry name" value="CidB/LrgB"/>
</dbReference>
<evidence type="ECO:0000256" key="5">
    <source>
        <dbReference type="ARBA" id="ARBA00023136"/>
    </source>
</evidence>
<dbReference type="PANTHER" id="PTHR30249">
    <property type="entry name" value="PUTATIVE SEROTONIN TRANSPORTER"/>
    <property type="match status" value="1"/>
</dbReference>
<accession>A0A1Y5ZMZ9</accession>
<evidence type="ECO:0000313" key="7">
    <source>
        <dbReference type="EMBL" id="SME03862.1"/>
    </source>
</evidence>
<gene>
    <name evidence="7" type="primary">yohK_1</name>
    <name evidence="7" type="ORF">BACERE00191_02736</name>
</gene>
<name>A0A1Y5ZMZ9_9BACI</name>
<keyword evidence="2" id="KW-1003">Cell membrane</keyword>
<evidence type="ECO:0000256" key="2">
    <source>
        <dbReference type="ARBA" id="ARBA00022475"/>
    </source>
</evidence>
<dbReference type="Proteomes" id="UP000194499">
    <property type="component" value="Unassembled WGS sequence"/>
</dbReference>
<evidence type="ECO:0000256" key="3">
    <source>
        <dbReference type="ARBA" id="ARBA00022692"/>
    </source>
</evidence>
<evidence type="ECO:0000256" key="4">
    <source>
        <dbReference type="ARBA" id="ARBA00022989"/>
    </source>
</evidence>
<organism evidence="7 8">
    <name type="scientific">Bacillus pacificus</name>
    <dbReference type="NCBI Taxonomy" id="2026187"/>
    <lineage>
        <taxon>Bacteria</taxon>
        <taxon>Bacillati</taxon>
        <taxon>Bacillota</taxon>
        <taxon>Bacilli</taxon>
        <taxon>Bacillales</taxon>
        <taxon>Bacillaceae</taxon>
        <taxon>Bacillus</taxon>
        <taxon>Bacillus cereus group</taxon>
    </lineage>
</organism>
<protein>
    <submittedName>
        <fullName evidence="7">Inner membrane protein YohK</fullName>
    </submittedName>
</protein>
<keyword evidence="4 6" id="KW-1133">Transmembrane helix</keyword>
<evidence type="ECO:0000256" key="1">
    <source>
        <dbReference type="ARBA" id="ARBA00004651"/>
    </source>
</evidence>
<dbReference type="GO" id="GO:0005886">
    <property type="term" value="C:plasma membrane"/>
    <property type="evidence" value="ECO:0007669"/>
    <property type="project" value="UniProtKB-SubCell"/>
</dbReference>